<accession>A0A9J6EY84</accession>
<reference evidence="2" key="1">
    <citation type="journal article" date="2020" name="Cell">
        <title>Large-Scale Comparative Analyses of Tick Genomes Elucidate Their Genetic Diversity and Vector Capacities.</title>
        <authorList>
            <consortium name="Tick Genome and Microbiome Consortium (TIGMIC)"/>
            <person name="Jia N."/>
            <person name="Wang J."/>
            <person name="Shi W."/>
            <person name="Du L."/>
            <person name="Sun Y."/>
            <person name="Zhan W."/>
            <person name="Jiang J.F."/>
            <person name="Wang Q."/>
            <person name="Zhang B."/>
            <person name="Ji P."/>
            <person name="Bell-Sakyi L."/>
            <person name="Cui X.M."/>
            <person name="Yuan T.T."/>
            <person name="Jiang B.G."/>
            <person name="Yang W.F."/>
            <person name="Lam T.T."/>
            <person name="Chang Q.C."/>
            <person name="Ding S.J."/>
            <person name="Wang X.J."/>
            <person name="Zhu J.G."/>
            <person name="Ruan X.D."/>
            <person name="Zhao L."/>
            <person name="Wei J.T."/>
            <person name="Ye R.Z."/>
            <person name="Que T.C."/>
            <person name="Du C.H."/>
            <person name="Zhou Y.H."/>
            <person name="Cheng J.X."/>
            <person name="Dai P.F."/>
            <person name="Guo W.B."/>
            <person name="Han X.H."/>
            <person name="Huang E.J."/>
            <person name="Li L.F."/>
            <person name="Wei W."/>
            <person name="Gao Y.C."/>
            <person name="Liu J.Z."/>
            <person name="Shao H.Z."/>
            <person name="Wang X."/>
            <person name="Wang C.C."/>
            <person name="Yang T.C."/>
            <person name="Huo Q.B."/>
            <person name="Li W."/>
            <person name="Chen H.Y."/>
            <person name="Chen S.E."/>
            <person name="Zhou L.G."/>
            <person name="Ni X.B."/>
            <person name="Tian J.H."/>
            <person name="Sheng Y."/>
            <person name="Liu T."/>
            <person name="Pan Y.S."/>
            <person name="Xia L.Y."/>
            <person name="Li J."/>
            <person name="Zhao F."/>
            <person name="Cao W.C."/>
        </authorList>
    </citation>
    <scope>NUCLEOTIDE SEQUENCE</scope>
    <source>
        <strain evidence="2">Rmic-2018</strain>
    </source>
</reference>
<feature type="compositionally biased region" description="Basic and acidic residues" evidence="1">
    <location>
        <begin position="538"/>
        <end position="549"/>
    </location>
</feature>
<dbReference type="AlphaFoldDB" id="A0A9J6EY84"/>
<comment type="caution">
    <text evidence="2">The sequence shown here is derived from an EMBL/GenBank/DDBJ whole genome shotgun (WGS) entry which is preliminary data.</text>
</comment>
<feature type="region of interest" description="Disordered" evidence="1">
    <location>
        <begin position="39"/>
        <end position="71"/>
    </location>
</feature>
<feature type="region of interest" description="Disordered" evidence="1">
    <location>
        <begin position="498"/>
        <end position="569"/>
    </location>
</feature>
<feature type="compositionally biased region" description="Polar residues" evidence="1">
    <location>
        <begin position="313"/>
        <end position="326"/>
    </location>
</feature>
<evidence type="ECO:0000313" key="3">
    <source>
        <dbReference type="Proteomes" id="UP000821866"/>
    </source>
</evidence>
<feature type="compositionally biased region" description="Low complexity" evidence="1">
    <location>
        <begin position="345"/>
        <end position="354"/>
    </location>
</feature>
<sequence>MTDGSPQHSPVSAKKIKVAALRVDGRGVAFDGRGYSRYEAQQRTAGRGPSRGLQRGGTYNSRGRGQPFGLRYDGTVYQEELCDRRHRFSDKDDSLEDITPYEERAERLKHIDGVLGTADWAPRKTSSSIKKHRNSTSDQESHHSQSPPQSRHHSRSPPPSVKGSKKGSSKERPSQRHRLSPGRSSSRSPVVRDVALDLEDVLVDVRDIRRRSLDGPPKSDSKELPLASVCSKLEAFQDSGGERIRSSSCSSSRTRREEDVNSTSDSPSQLERKRRLLGLKESSGGSRPEDSRSDTDCAEGDEELSIRSDSKYLSKQVQDILSSSDGECSPNADGAARKKGKGLPTDTSAATSRSRSTKDIPSVVSKRLPTNCRTVGSFETKFSVEVPSVRVGELLQNARKQIDPRRRFDHNRVSSTVSYLRAKKVHSDPSLVSSTDSEVGSQDASLTVHLSNKHGEDGIDEVSSSSDNPPPLVRTWSFLESGPMSLPLPKFAATLRSPKASPCVGASPMANSQSPRGNCSPLSALNTKNGPVFPEALARPEKPVEEKPVEVIPPETVPEALSPSPSPKG</sequence>
<dbReference type="Proteomes" id="UP000821866">
    <property type="component" value="Chromosome 1"/>
</dbReference>
<feature type="compositionally biased region" description="Basic and acidic residues" evidence="1">
    <location>
        <begin position="203"/>
        <end position="223"/>
    </location>
</feature>
<dbReference type="EMBL" id="JABSTU010000001">
    <property type="protein sequence ID" value="KAH8039217.1"/>
    <property type="molecule type" value="Genomic_DNA"/>
</dbReference>
<feature type="compositionally biased region" description="Low complexity" evidence="1">
    <location>
        <begin position="181"/>
        <end position="193"/>
    </location>
</feature>
<name>A0A9J6EY84_RHIMP</name>
<dbReference type="VEuPathDB" id="VectorBase:LOC119161850"/>
<feature type="region of interest" description="Disordered" evidence="1">
    <location>
        <begin position="105"/>
        <end position="362"/>
    </location>
</feature>
<feature type="compositionally biased region" description="Polar residues" evidence="1">
    <location>
        <begin position="509"/>
        <end position="529"/>
    </location>
</feature>
<feature type="compositionally biased region" description="Polar residues" evidence="1">
    <location>
        <begin position="430"/>
        <end position="443"/>
    </location>
</feature>
<reference evidence="2" key="2">
    <citation type="submission" date="2021-09" db="EMBL/GenBank/DDBJ databases">
        <authorList>
            <person name="Jia N."/>
            <person name="Wang J."/>
            <person name="Shi W."/>
            <person name="Du L."/>
            <person name="Sun Y."/>
            <person name="Zhan W."/>
            <person name="Jiang J."/>
            <person name="Wang Q."/>
            <person name="Zhang B."/>
            <person name="Ji P."/>
            <person name="Sakyi L.B."/>
            <person name="Cui X."/>
            <person name="Yuan T."/>
            <person name="Jiang B."/>
            <person name="Yang W."/>
            <person name="Lam T.T.-Y."/>
            <person name="Chang Q."/>
            <person name="Ding S."/>
            <person name="Wang X."/>
            <person name="Zhu J."/>
            <person name="Ruan X."/>
            <person name="Zhao L."/>
            <person name="Wei J."/>
            <person name="Que T."/>
            <person name="Du C."/>
            <person name="Cheng J."/>
            <person name="Dai P."/>
            <person name="Han X."/>
            <person name="Huang E."/>
            <person name="Gao Y."/>
            <person name="Liu J."/>
            <person name="Shao H."/>
            <person name="Ye R."/>
            <person name="Li L."/>
            <person name="Wei W."/>
            <person name="Wang X."/>
            <person name="Wang C."/>
            <person name="Huo Q."/>
            <person name="Li W."/>
            <person name="Guo W."/>
            <person name="Chen H."/>
            <person name="Chen S."/>
            <person name="Zhou L."/>
            <person name="Zhou L."/>
            <person name="Ni X."/>
            <person name="Tian J."/>
            <person name="Zhou Y."/>
            <person name="Sheng Y."/>
            <person name="Liu T."/>
            <person name="Pan Y."/>
            <person name="Xia L."/>
            <person name="Li J."/>
            <person name="Zhao F."/>
            <person name="Cao W."/>
        </authorList>
    </citation>
    <scope>NUCLEOTIDE SEQUENCE</scope>
    <source>
        <strain evidence="2">Rmic-2018</strain>
        <tissue evidence="2">Larvae</tissue>
    </source>
</reference>
<feature type="compositionally biased region" description="Low complexity" evidence="1">
    <location>
        <begin position="550"/>
        <end position="559"/>
    </location>
</feature>
<proteinExistence type="predicted"/>
<gene>
    <name evidence="2" type="ORF">HPB51_005463</name>
</gene>
<evidence type="ECO:0000256" key="1">
    <source>
        <dbReference type="SAM" id="MobiDB-lite"/>
    </source>
</evidence>
<evidence type="ECO:0000313" key="2">
    <source>
        <dbReference type="EMBL" id="KAH8039217.1"/>
    </source>
</evidence>
<protein>
    <submittedName>
        <fullName evidence="2">Uncharacterized protein</fullName>
    </submittedName>
</protein>
<keyword evidence="3" id="KW-1185">Reference proteome</keyword>
<feature type="region of interest" description="Disordered" evidence="1">
    <location>
        <begin position="424"/>
        <end position="443"/>
    </location>
</feature>
<organism evidence="2 3">
    <name type="scientific">Rhipicephalus microplus</name>
    <name type="common">Cattle tick</name>
    <name type="synonym">Boophilus microplus</name>
    <dbReference type="NCBI Taxonomy" id="6941"/>
    <lineage>
        <taxon>Eukaryota</taxon>
        <taxon>Metazoa</taxon>
        <taxon>Ecdysozoa</taxon>
        <taxon>Arthropoda</taxon>
        <taxon>Chelicerata</taxon>
        <taxon>Arachnida</taxon>
        <taxon>Acari</taxon>
        <taxon>Parasitiformes</taxon>
        <taxon>Ixodida</taxon>
        <taxon>Ixodoidea</taxon>
        <taxon>Ixodidae</taxon>
        <taxon>Rhipicephalinae</taxon>
        <taxon>Rhipicephalus</taxon>
        <taxon>Boophilus</taxon>
    </lineage>
</organism>